<name>A0ACB7S3D9_HYAAI</name>
<accession>A0ACB7S3D9</accession>
<organism evidence="1 2">
    <name type="scientific">Hyalomma asiaticum</name>
    <name type="common">Tick</name>
    <dbReference type="NCBI Taxonomy" id="266040"/>
    <lineage>
        <taxon>Eukaryota</taxon>
        <taxon>Metazoa</taxon>
        <taxon>Ecdysozoa</taxon>
        <taxon>Arthropoda</taxon>
        <taxon>Chelicerata</taxon>
        <taxon>Arachnida</taxon>
        <taxon>Acari</taxon>
        <taxon>Parasitiformes</taxon>
        <taxon>Ixodida</taxon>
        <taxon>Ixodoidea</taxon>
        <taxon>Ixodidae</taxon>
        <taxon>Hyalomminae</taxon>
        <taxon>Hyalomma</taxon>
    </lineage>
</organism>
<protein>
    <submittedName>
        <fullName evidence="1">Uncharacterized protein</fullName>
    </submittedName>
</protein>
<comment type="caution">
    <text evidence="1">The sequence shown here is derived from an EMBL/GenBank/DDBJ whole genome shotgun (WGS) entry which is preliminary data.</text>
</comment>
<evidence type="ECO:0000313" key="2">
    <source>
        <dbReference type="Proteomes" id="UP000821845"/>
    </source>
</evidence>
<gene>
    <name evidence="1" type="ORF">HPB50_000278</name>
</gene>
<reference evidence="1" key="1">
    <citation type="submission" date="2020-05" db="EMBL/GenBank/DDBJ databases">
        <title>Large-scale comparative analyses of tick genomes elucidate their genetic diversity and vector capacities.</title>
        <authorList>
            <person name="Jia N."/>
            <person name="Wang J."/>
            <person name="Shi W."/>
            <person name="Du L."/>
            <person name="Sun Y."/>
            <person name="Zhan W."/>
            <person name="Jiang J."/>
            <person name="Wang Q."/>
            <person name="Zhang B."/>
            <person name="Ji P."/>
            <person name="Sakyi L.B."/>
            <person name="Cui X."/>
            <person name="Yuan T."/>
            <person name="Jiang B."/>
            <person name="Yang W."/>
            <person name="Lam T.T.-Y."/>
            <person name="Chang Q."/>
            <person name="Ding S."/>
            <person name="Wang X."/>
            <person name="Zhu J."/>
            <person name="Ruan X."/>
            <person name="Zhao L."/>
            <person name="Wei J."/>
            <person name="Que T."/>
            <person name="Du C."/>
            <person name="Cheng J."/>
            <person name="Dai P."/>
            <person name="Han X."/>
            <person name="Huang E."/>
            <person name="Gao Y."/>
            <person name="Liu J."/>
            <person name="Shao H."/>
            <person name="Ye R."/>
            <person name="Li L."/>
            <person name="Wei W."/>
            <person name="Wang X."/>
            <person name="Wang C."/>
            <person name="Yang T."/>
            <person name="Huo Q."/>
            <person name="Li W."/>
            <person name="Guo W."/>
            <person name="Chen H."/>
            <person name="Zhou L."/>
            <person name="Ni X."/>
            <person name="Tian J."/>
            <person name="Zhou Y."/>
            <person name="Sheng Y."/>
            <person name="Liu T."/>
            <person name="Pan Y."/>
            <person name="Xia L."/>
            <person name="Li J."/>
            <person name="Zhao F."/>
            <person name="Cao W."/>
        </authorList>
    </citation>
    <scope>NUCLEOTIDE SEQUENCE</scope>
    <source>
        <strain evidence="1">Hyas-2018</strain>
    </source>
</reference>
<keyword evidence="2" id="KW-1185">Reference proteome</keyword>
<dbReference type="Proteomes" id="UP000821845">
    <property type="component" value="Chromosome 5"/>
</dbReference>
<dbReference type="EMBL" id="CM023485">
    <property type="protein sequence ID" value="KAH6929461.1"/>
    <property type="molecule type" value="Genomic_DNA"/>
</dbReference>
<evidence type="ECO:0000313" key="1">
    <source>
        <dbReference type="EMBL" id="KAH6929461.1"/>
    </source>
</evidence>
<proteinExistence type="predicted"/>
<sequence length="136" mass="15153">MDSASGIESVTKQALFASPPPLPCHPSQHEVFCWGVLRFVLARWPVVENPGGQEEERKRERRAPPHCGDPVAPERAIRSASSLLALAGILHDRGMHRRSEMTTRPEKSKKIRPVAHRPADSDNCSPVRRNERAPPT</sequence>